<accession>A0A975T380</accession>
<evidence type="ECO:0000256" key="2">
    <source>
        <dbReference type="PIRSR" id="PIRSR613078-2"/>
    </source>
</evidence>
<feature type="active site" description="Proton donor/acceptor" evidence="1">
    <location>
        <position position="85"/>
    </location>
</feature>
<gene>
    <name evidence="5" type="ORF">KRR39_10760</name>
</gene>
<evidence type="ECO:0000256" key="1">
    <source>
        <dbReference type="PIRSR" id="PIRSR613078-1"/>
    </source>
</evidence>
<dbReference type="GO" id="GO:0006096">
    <property type="term" value="P:glycolytic process"/>
    <property type="evidence" value="ECO:0007669"/>
    <property type="project" value="InterPro"/>
</dbReference>
<dbReference type="PANTHER" id="PTHR11931">
    <property type="entry name" value="PHOSPHOGLYCERATE MUTASE"/>
    <property type="match status" value="1"/>
</dbReference>
<dbReference type="AlphaFoldDB" id="A0A975T380"/>
<comment type="pathway">
    <text evidence="4">Carbohydrate degradation; glycolysis; pyruvate from D-glyceraldehyde 3-phosphate: step 3/5.</text>
</comment>
<dbReference type="Pfam" id="PF00300">
    <property type="entry name" value="His_Phos_1"/>
    <property type="match status" value="1"/>
</dbReference>
<feature type="binding site" evidence="2">
    <location>
        <begin position="161"/>
        <end position="162"/>
    </location>
    <ligand>
        <name>substrate</name>
    </ligand>
</feature>
<name>A0A975T380_9ACTN</name>
<dbReference type="KEGG" id="nps:KRR39_10760"/>
<feature type="site" description="Transition state stabilizer" evidence="3">
    <location>
        <position position="160"/>
    </location>
</feature>
<evidence type="ECO:0000313" key="5">
    <source>
        <dbReference type="EMBL" id="QWZ10170.1"/>
    </source>
</evidence>
<dbReference type="InterPro" id="IPR001345">
    <property type="entry name" value="PG/BPGM_mutase_AS"/>
</dbReference>
<reference evidence="5" key="1">
    <citation type="submission" date="2021-06" db="EMBL/GenBank/DDBJ databases">
        <title>Complete genome sequence of Nocardioides sp. G188.</title>
        <authorList>
            <person name="Im W.-T."/>
        </authorList>
    </citation>
    <scope>NUCLEOTIDE SEQUENCE</scope>
    <source>
        <strain evidence="5">G188</strain>
    </source>
</reference>
<feature type="binding site" evidence="2">
    <location>
        <position position="58"/>
    </location>
    <ligand>
        <name>substrate</name>
    </ligand>
</feature>
<dbReference type="NCBIfam" id="TIGR01258">
    <property type="entry name" value="pgm_1"/>
    <property type="match status" value="1"/>
</dbReference>
<feature type="active site" description="Tele-phosphohistidine intermediate" evidence="1">
    <location>
        <position position="7"/>
    </location>
</feature>
<evidence type="ECO:0000313" key="6">
    <source>
        <dbReference type="Proteomes" id="UP000683575"/>
    </source>
</evidence>
<feature type="binding site" evidence="2">
    <location>
        <begin position="85"/>
        <end position="88"/>
    </location>
    <ligand>
        <name>substrate</name>
    </ligand>
</feature>
<evidence type="ECO:0000256" key="4">
    <source>
        <dbReference type="RuleBase" id="RU004512"/>
    </source>
</evidence>
<evidence type="ECO:0000256" key="3">
    <source>
        <dbReference type="PIRSR" id="PIRSR613078-3"/>
    </source>
</evidence>
<dbReference type="InterPro" id="IPR013078">
    <property type="entry name" value="His_Pase_superF_clade-1"/>
</dbReference>
<feature type="binding site" evidence="2">
    <location>
        <begin position="112"/>
        <end position="113"/>
    </location>
    <ligand>
        <name>substrate</name>
    </ligand>
</feature>
<dbReference type="RefSeq" id="WP_216942016.1">
    <property type="nucleotide sequence ID" value="NZ_CP077062.1"/>
</dbReference>
<feature type="binding site" evidence="2">
    <location>
        <begin position="6"/>
        <end position="13"/>
    </location>
    <ligand>
        <name>substrate</name>
    </ligand>
</feature>
<dbReference type="PIRSF" id="PIRSF000709">
    <property type="entry name" value="6PFK_2-Ptase"/>
    <property type="match status" value="1"/>
</dbReference>
<keyword evidence="6" id="KW-1185">Reference proteome</keyword>
<keyword evidence="5" id="KW-0413">Isomerase</keyword>
<dbReference type="PROSITE" id="PS00175">
    <property type="entry name" value="PG_MUTASE"/>
    <property type="match status" value="1"/>
</dbReference>
<dbReference type="GO" id="GO:0004619">
    <property type="term" value="F:phosphoglycerate mutase activity"/>
    <property type="evidence" value="ECO:0007669"/>
    <property type="project" value="UniProtKB-EC"/>
</dbReference>
<dbReference type="CDD" id="cd07067">
    <property type="entry name" value="HP_PGM_like"/>
    <property type="match status" value="1"/>
</dbReference>
<dbReference type="Proteomes" id="UP000683575">
    <property type="component" value="Chromosome"/>
</dbReference>
<dbReference type="EMBL" id="CP077062">
    <property type="protein sequence ID" value="QWZ10170.1"/>
    <property type="molecule type" value="Genomic_DNA"/>
</dbReference>
<dbReference type="InterPro" id="IPR005952">
    <property type="entry name" value="Phosphogly_mut1"/>
</dbReference>
<organism evidence="5 6">
    <name type="scientific">Nocardioides panacis</name>
    <dbReference type="NCBI Taxonomy" id="2849501"/>
    <lineage>
        <taxon>Bacteria</taxon>
        <taxon>Bacillati</taxon>
        <taxon>Actinomycetota</taxon>
        <taxon>Actinomycetes</taxon>
        <taxon>Propionibacteriales</taxon>
        <taxon>Nocardioidaceae</taxon>
        <taxon>Nocardioides</taxon>
    </lineage>
</organism>
<comment type="catalytic activity">
    <reaction evidence="4">
        <text>(2R)-2-phosphoglycerate = (2R)-3-phosphoglycerate</text>
        <dbReference type="Rhea" id="RHEA:15901"/>
        <dbReference type="ChEBI" id="CHEBI:58272"/>
        <dbReference type="ChEBI" id="CHEBI:58289"/>
        <dbReference type="EC" id="5.4.2.11"/>
    </reaction>
</comment>
<sequence length="202" mass="21842">MLILVRHGESAWNAADRFAGWADVALTEVGREQARDVGRRLLDDGCVPTVAHTSVLTRAVSTADLILDACGAATVPTLRTPLLNERHYGALQGLPRTAAVERFGAAQVARWRRGISDRPPADAAGHGESLADVRARIRPYVETVLFRVLDAGDPVLLVSHGNTLRMLRQIVEGLTDAQASALELPTGGYVRYEDVSVLRRAC</sequence>
<dbReference type="EC" id="5.4.2.11" evidence="4"/>
<comment type="function">
    <text evidence="4">Catalyzes the interconversion of 2-phosphoglycerate and 3-phosphoglycerate.</text>
</comment>
<protein>
    <recommendedName>
        <fullName evidence="4">2,3-bisphosphoglycerate-dependent phosphoglycerate mutase</fullName>
        <ecNumber evidence="4">5.4.2.11</ecNumber>
    </recommendedName>
</protein>
<proteinExistence type="predicted"/>
<dbReference type="SMART" id="SM00855">
    <property type="entry name" value="PGAM"/>
    <property type="match status" value="1"/>
</dbReference>